<dbReference type="GeneID" id="17085654"/>
<accession>M2X9Z3</accession>
<evidence type="ECO:0000256" key="1">
    <source>
        <dbReference type="ARBA" id="ARBA00004141"/>
    </source>
</evidence>
<dbReference type="RefSeq" id="XP_005703217.1">
    <property type="nucleotide sequence ID" value="XM_005703160.1"/>
</dbReference>
<dbReference type="SUPFAM" id="SSF144091">
    <property type="entry name" value="Rhomboid-like"/>
    <property type="match status" value="1"/>
</dbReference>
<reference evidence="8" key="1">
    <citation type="journal article" date="2013" name="Science">
        <title>Gene transfer from bacteria and archaea facilitated evolution of an extremophilic eukaryote.</title>
        <authorList>
            <person name="Schonknecht G."/>
            <person name="Chen W.H."/>
            <person name="Ternes C.M."/>
            <person name="Barbier G.G."/>
            <person name="Shrestha R.P."/>
            <person name="Stanke M."/>
            <person name="Brautigam A."/>
            <person name="Baker B.J."/>
            <person name="Banfield J.F."/>
            <person name="Garavito R.M."/>
            <person name="Carr K."/>
            <person name="Wilkerson C."/>
            <person name="Rensing S.A."/>
            <person name="Gagneul D."/>
            <person name="Dickenson N.E."/>
            <person name="Oesterhelt C."/>
            <person name="Lercher M.J."/>
            <person name="Weber A.P."/>
        </authorList>
    </citation>
    <scope>NUCLEOTIDE SEQUENCE [LARGE SCALE GENOMIC DNA]</scope>
    <source>
        <strain evidence="8">074W</strain>
    </source>
</reference>
<feature type="domain" description="Peptidase S54 rhomboid" evidence="6">
    <location>
        <begin position="200"/>
        <end position="338"/>
    </location>
</feature>
<dbReference type="Gramene" id="EME26697">
    <property type="protein sequence ID" value="EME26697"/>
    <property type="gene ID" value="Gasu_57020"/>
</dbReference>
<dbReference type="InterPro" id="IPR035952">
    <property type="entry name" value="Rhomboid-like_sf"/>
</dbReference>
<dbReference type="InterPro" id="IPR022764">
    <property type="entry name" value="Peptidase_S54_rhomboid_dom"/>
</dbReference>
<keyword evidence="4 5" id="KW-0472">Membrane</keyword>
<evidence type="ECO:0000256" key="2">
    <source>
        <dbReference type="ARBA" id="ARBA00022692"/>
    </source>
</evidence>
<dbReference type="STRING" id="130081.M2X9Z3"/>
<feature type="transmembrane region" description="Helical" evidence="5">
    <location>
        <begin position="295"/>
        <end position="315"/>
    </location>
</feature>
<feature type="transmembrane region" description="Helical" evidence="5">
    <location>
        <begin position="209"/>
        <end position="229"/>
    </location>
</feature>
<evidence type="ECO:0000313" key="8">
    <source>
        <dbReference type="Proteomes" id="UP000030680"/>
    </source>
</evidence>
<comment type="subcellular location">
    <subcellularLocation>
        <location evidence="1">Membrane</location>
        <topology evidence="1">Multi-pass membrane protein</topology>
    </subcellularLocation>
</comment>
<feature type="transmembrane region" description="Helical" evidence="5">
    <location>
        <begin position="167"/>
        <end position="189"/>
    </location>
</feature>
<dbReference type="OrthoDB" id="418595at2759"/>
<dbReference type="GO" id="GO:0016020">
    <property type="term" value="C:membrane"/>
    <property type="evidence" value="ECO:0007669"/>
    <property type="project" value="UniProtKB-SubCell"/>
</dbReference>
<evidence type="ECO:0000256" key="4">
    <source>
        <dbReference type="ARBA" id="ARBA00023136"/>
    </source>
</evidence>
<keyword evidence="2 5" id="KW-0812">Transmembrane</keyword>
<dbReference type="Pfam" id="PF01694">
    <property type="entry name" value="Rhomboid"/>
    <property type="match status" value="1"/>
</dbReference>
<dbReference type="KEGG" id="gsl:Gasu_57020"/>
<dbReference type="InterPro" id="IPR050925">
    <property type="entry name" value="Rhomboid_protease_S54"/>
</dbReference>
<dbReference type="GO" id="GO:0004252">
    <property type="term" value="F:serine-type endopeptidase activity"/>
    <property type="evidence" value="ECO:0007669"/>
    <property type="project" value="InterPro"/>
</dbReference>
<feature type="transmembrane region" description="Helical" evidence="5">
    <location>
        <begin position="265"/>
        <end position="283"/>
    </location>
</feature>
<keyword evidence="3 5" id="KW-1133">Transmembrane helix</keyword>
<dbReference type="EMBL" id="KB454544">
    <property type="protein sequence ID" value="EME26697.1"/>
    <property type="molecule type" value="Genomic_DNA"/>
</dbReference>
<evidence type="ECO:0000259" key="6">
    <source>
        <dbReference type="Pfam" id="PF01694"/>
    </source>
</evidence>
<evidence type="ECO:0000256" key="5">
    <source>
        <dbReference type="SAM" id="Phobius"/>
    </source>
</evidence>
<name>M2X9Z3_GALSU</name>
<dbReference type="eggNOG" id="KOG2289">
    <property type="taxonomic scope" value="Eukaryota"/>
</dbReference>
<organism evidence="7 8">
    <name type="scientific">Galdieria sulphuraria</name>
    <name type="common">Red alga</name>
    <dbReference type="NCBI Taxonomy" id="130081"/>
    <lineage>
        <taxon>Eukaryota</taxon>
        <taxon>Rhodophyta</taxon>
        <taxon>Bangiophyceae</taxon>
        <taxon>Galdieriales</taxon>
        <taxon>Galdieriaceae</taxon>
        <taxon>Galdieria</taxon>
    </lineage>
</organism>
<dbReference type="AlphaFoldDB" id="M2X9Z3"/>
<dbReference type="PANTHER" id="PTHR43731">
    <property type="entry name" value="RHOMBOID PROTEASE"/>
    <property type="match status" value="1"/>
</dbReference>
<dbReference type="Gene3D" id="1.20.1540.10">
    <property type="entry name" value="Rhomboid-like"/>
    <property type="match status" value="1"/>
</dbReference>
<feature type="transmembrane region" description="Helical" evidence="5">
    <location>
        <begin position="321"/>
        <end position="338"/>
    </location>
</feature>
<proteinExistence type="predicted"/>
<sequence>MMDDHYWLMIHMRPSLHIPATSKRLLFHRKSHWQNVNGFLSFTLSLNSWTFKNCFHFCQKRATLSGSENTLRTVMLQSVMGRNISGRTKYPLRRKSMLGGGSFHLLHTLGISGGGNNKNNIQPGYWSHFSNGDSGQLFAAETVYLLSKKSRSSSSPKNKQRWSWTKILLVTNIVVFLLQMATANQLLLMGAKVNELISSGQLYRLLTPIFLHGNIAHLMVNCYSLYSLGPVVERCFGSHRFIGLYLFSGFFGCIASFFFSKNPSLGASGAIFGLVGGFAVYLKRHQYLLGETSRLGLFSIAQSLIFNILMSLQRGSRIDNWGHLGGFLGGVFYSYLFGPNFERKRIGSRGVYLQDRPMIKRWFLRWKKNQL</sequence>
<evidence type="ECO:0000313" key="7">
    <source>
        <dbReference type="EMBL" id="EME26697.1"/>
    </source>
</evidence>
<protein>
    <submittedName>
        <fullName evidence="7">Rhomboid family protein</fullName>
    </submittedName>
</protein>
<keyword evidence="8" id="KW-1185">Reference proteome</keyword>
<dbReference type="PANTHER" id="PTHR43731:SF26">
    <property type="entry name" value="RHOMBOID-LIKE PROTEIN 10, CHLOROPLASTIC"/>
    <property type="match status" value="1"/>
</dbReference>
<gene>
    <name evidence="7" type="ORF">Gasu_57020</name>
</gene>
<dbReference type="Proteomes" id="UP000030680">
    <property type="component" value="Unassembled WGS sequence"/>
</dbReference>
<evidence type="ECO:0000256" key="3">
    <source>
        <dbReference type="ARBA" id="ARBA00022989"/>
    </source>
</evidence>
<feature type="transmembrane region" description="Helical" evidence="5">
    <location>
        <begin position="241"/>
        <end position="259"/>
    </location>
</feature>